<dbReference type="AlphaFoldDB" id="A0AAD4Z583"/>
<accession>A0AAD4Z583</accession>
<gene>
    <name evidence="1" type="ORF">L3X38_023411</name>
</gene>
<keyword evidence="2" id="KW-1185">Reference proteome</keyword>
<dbReference type="Proteomes" id="UP001054821">
    <property type="component" value="Chromosome 4"/>
</dbReference>
<evidence type="ECO:0000313" key="1">
    <source>
        <dbReference type="EMBL" id="KAI5333280.1"/>
    </source>
</evidence>
<name>A0AAD4Z583_PRUDU</name>
<sequence>MGAPNIWMLGLTLRWTIFKYWNIGNSANIPPAKLQLPQPDFACPSVERRAPRICPATFARICPTTFAKGSARPYF</sequence>
<dbReference type="EMBL" id="JAJFAZ020000004">
    <property type="protein sequence ID" value="KAI5333280.1"/>
    <property type="molecule type" value="Genomic_DNA"/>
</dbReference>
<evidence type="ECO:0000313" key="2">
    <source>
        <dbReference type="Proteomes" id="UP001054821"/>
    </source>
</evidence>
<protein>
    <submittedName>
        <fullName evidence="1">Uncharacterized protein</fullName>
    </submittedName>
</protein>
<comment type="caution">
    <text evidence="1">The sequence shown here is derived from an EMBL/GenBank/DDBJ whole genome shotgun (WGS) entry which is preliminary data.</text>
</comment>
<organism evidence="1 2">
    <name type="scientific">Prunus dulcis</name>
    <name type="common">Almond</name>
    <name type="synonym">Amygdalus dulcis</name>
    <dbReference type="NCBI Taxonomy" id="3755"/>
    <lineage>
        <taxon>Eukaryota</taxon>
        <taxon>Viridiplantae</taxon>
        <taxon>Streptophyta</taxon>
        <taxon>Embryophyta</taxon>
        <taxon>Tracheophyta</taxon>
        <taxon>Spermatophyta</taxon>
        <taxon>Magnoliopsida</taxon>
        <taxon>eudicotyledons</taxon>
        <taxon>Gunneridae</taxon>
        <taxon>Pentapetalae</taxon>
        <taxon>rosids</taxon>
        <taxon>fabids</taxon>
        <taxon>Rosales</taxon>
        <taxon>Rosaceae</taxon>
        <taxon>Amygdaloideae</taxon>
        <taxon>Amygdaleae</taxon>
        <taxon>Prunus</taxon>
    </lineage>
</organism>
<reference evidence="1 2" key="1">
    <citation type="journal article" date="2022" name="G3 (Bethesda)">
        <title>Whole-genome sequence and methylome profiling of the almond [Prunus dulcis (Mill.) D.A. Webb] cultivar 'Nonpareil'.</title>
        <authorList>
            <person name="D'Amico-Willman K.M."/>
            <person name="Ouma W.Z."/>
            <person name="Meulia T."/>
            <person name="Sideli G.M."/>
            <person name="Gradziel T.M."/>
            <person name="Fresnedo-Ramirez J."/>
        </authorList>
    </citation>
    <scope>NUCLEOTIDE SEQUENCE [LARGE SCALE GENOMIC DNA]</scope>
    <source>
        <strain evidence="1">Clone GOH B32 T37-40</strain>
    </source>
</reference>
<proteinExistence type="predicted"/>